<dbReference type="GO" id="GO:0000160">
    <property type="term" value="P:phosphorelay signal transduction system"/>
    <property type="evidence" value="ECO:0007669"/>
    <property type="project" value="InterPro"/>
</dbReference>
<dbReference type="GO" id="GO:0009927">
    <property type="term" value="F:histidine phosphotransfer kinase activity"/>
    <property type="evidence" value="ECO:0007669"/>
    <property type="project" value="InterPro"/>
</dbReference>
<dbReference type="CDD" id="cd00088">
    <property type="entry name" value="HPT"/>
    <property type="match status" value="1"/>
</dbReference>
<feature type="modified residue" description="Phosphohistidine" evidence="1">
    <location>
        <position position="88"/>
    </location>
</feature>
<comment type="caution">
    <text evidence="4">The sequence shown here is derived from an EMBL/GenBank/DDBJ whole genome shotgun (WGS) entry which is preliminary data.</text>
</comment>
<evidence type="ECO:0000313" key="4">
    <source>
        <dbReference type="EMBL" id="CAF9922118.1"/>
    </source>
</evidence>
<evidence type="ECO:0000313" key="5">
    <source>
        <dbReference type="Proteomes" id="UP000664534"/>
    </source>
</evidence>
<dbReference type="EMBL" id="CAJPDT010000029">
    <property type="protein sequence ID" value="CAF9922118.1"/>
    <property type="molecule type" value="Genomic_DNA"/>
</dbReference>
<dbReference type="Pfam" id="PF01627">
    <property type="entry name" value="Hpt"/>
    <property type="match status" value="1"/>
</dbReference>
<dbReference type="PANTHER" id="PTHR28242:SF52">
    <property type="entry name" value="PHOSPHORELAY INTERMEDIATE PROTEIN YPD1"/>
    <property type="match status" value="1"/>
</dbReference>
<dbReference type="InterPro" id="IPR045871">
    <property type="entry name" value="AHP1-5/YPD1"/>
</dbReference>
<feature type="region of interest" description="Disordered" evidence="2">
    <location>
        <begin position="1"/>
        <end position="40"/>
    </location>
</feature>
<name>A0A8H3IKE5_9LECA</name>
<keyword evidence="1" id="KW-0597">Phosphoprotein</keyword>
<dbReference type="GO" id="GO:0005634">
    <property type="term" value="C:nucleus"/>
    <property type="evidence" value="ECO:0007669"/>
    <property type="project" value="TreeGrafter"/>
</dbReference>
<proteinExistence type="predicted"/>
<dbReference type="InterPro" id="IPR008207">
    <property type="entry name" value="Sig_transdc_His_kin_Hpt_dom"/>
</dbReference>
<dbReference type="GO" id="GO:0005737">
    <property type="term" value="C:cytoplasm"/>
    <property type="evidence" value="ECO:0007669"/>
    <property type="project" value="TreeGrafter"/>
</dbReference>
<gene>
    <name evidence="4" type="ORF">IMSHALPRED_005346</name>
</gene>
<keyword evidence="5" id="KW-1185">Reference proteome</keyword>
<dbReference type="AlphaFoldDB" id="A0A8H3IKE5"/>
<evidence type="ECO:0000256" key="2">
    <source>
        <dbReference type="SAM" id="MobiDB-lite"/>
    </source>
</evidence>
<sequence length="164" mass="18077">MASHLAEESETGSAGLPDSGDSLDLSTFEQILEMDDDEDEREFSRSIVYGFFEQAEATFGKMDKSLSAAESQKHQGENELANLSSLGHFLKGSSATLGMTKVKDSCEKIQHYGAHKDDAGQPTNMEDTLLLKKIKATVATVKVEYKEAERILKQFYHDPDAHTA</sequence>
<organism evidence="4 5">
    <name type="scientific">Imshaugia aleurites</name>
    <dbReference type="NCBI Taxonomy" id="172621"/>
    <lineage>
        <taxon>Eukaryota</taxon>
        <taxon>Fungi</taxon>
        <taxon>Dikarya</taxon>
        <taxon>Ascomycota</taxon>
        <taxon>Pezizomycotina</taxon>
        <taxon>Lecanoromycetes</taxon>
        <taxon>OSLEUM clade</taxon>
        <taxon>Lecanoromycetidae</taxon>
        <taxon>Lecanorales</taxon>
        <taxon>Lecanorineae</taxon>
        <taxon>Parmeliaceae</taxon>
        <taxon>Imshaugia</taxon>
    </lineage>
</organism>
<reference evidence="4" key="1">
    <citation type="submission" date="2021-03" db="EMBL/GenBank/DDBJ databases">
        <authorList>
            <person name="Tagirdzhanova G."/>
        </authorList>
    </citation>
    <scope>NUCLEOTIDE SEQUENCE</scope>
</reference>
<accession>A0A8H3IKE5</accession>
<evidence type="ECO:0000259" key="3">
    <source>
        <dbReference type="PROSITE" id="PS50894"/>
    </source>
</evidence>
<dbReference type="PROSITE" id="PS50894">
    <property type="entry name" value="HPT"/>
    <property type="match status" value="1"/>
</dbReference>
<dbReference type="InterPro" id="IPR036641">
    <property type="entry name" value="HPT_dom_sf"/>
</dbReference>
<feature type="domain" description="HPt" evidence="3">
    <location>
        <begin position="40"/>
        <end position="148"/>
    </location>
</feature>
<dbReference type="Gene3D" id="1.20.120.160">
    <property type="entry name" value="HPT domain"/>
    <property type="match status" value="1"/>
</dbReference>
<evidence type="ECO:0000256" key="1">
    <source>
        <dbReference type="PROSITE-ProRule" id="PRU00110"/>
    </source>
</evidence>
<dbReference type="OrthoDB" id="1673781at2759"/>
<dbReference type="Proteomes" id="UP000664534">
    <property type="component" value="Unassembled WGS sequence"/>
</dbReference>
<dbReference type="PANTHER" id="PTHR28242">
    <property type="entry name" value="PHOSPHORELAY INTERMEDIATE PROTEIN YPD1"/>
    <property type="match status" value="1"/>
</dbReference>
<dbReference type="GO" id="GO:0043424">
    <property type="term" value="F:protein histidine kinase binding"/>
    <property type="evidence" value="ECO:0007669"/>
    <property type="project" value="InterPro"/>
</dbReference>
<protein>
    <recommendedName>
        <fullName evidence="3">HPt domain-containing protein</fullName>
    </recommendedName>
</protein>
<dbReference type="SUPFAM" id="SSF47226">
    <property type="entry name" value="Histidine-containing phosphotransfer domain, HPT domain"/>
    <property type="match status" value="1"/>
</dbReference>